<sequence length="379" mass="40383">MGTATKVPQTRSMSGEELSADHAWTTLRRYGRWHLIRDSFARFRYGDGMTNSRALAFQICLSIIPGAIALVGLSSVLNQEQLGQVLELTLSRIAPGAGVEAVKDVLADSHRQAGHTGGTLALWLGLATALFSLTSAMAQVERGANRIYGVERDRPFHRKYGKALLMAVTAGAFMTVGFVVMVGGGAIGRALAKVYGWNDGMMDAFTLVRWPVGFLLALLSASVLFRAAPRRRQPGHTWLAFGALVSLVLWTVFTLLLALYTERSGTFGATYGPLTAVMALLLWSFLSSMALFLGLAFAAQLEACRGGSAGPVEPDPGPTAEEEREPLVGAVGAAVGAAVRELARLWRRRREGRDRASEAGSRRGGAAAAARGHAGERAG</sequence>
<protein>
    <submittedName>
        <fullName evidence="8">Membrane protein-like protein</fullName>
    </submittedName>
</protein>
<dbReference type="STRING" id="479432.Sros_5735"/>
<evidence type="ECO:0000256" key="7">
    <source>
        <dbReference type="SAM" id="Phobius"/>
    </source>
</evidence>
<comment type="subcellular location">
    <subcellularLocation>
        <location evidence="1">Cell membrane</location>
        <topology evidence="1">Multi-pass membrane protein</topology>
    </subcellularLocation>
</comment>
<evidence type="ECO:0000256" key="4">
    <source>
        <dbReference type="ARBA" id="ARBA00022989"/>
    </source>
</evidence>
<dbReference type="Proteomes" id="UP000002029">
    <property type="component" value="Chromosome"/>
</dbReference>
<dbReference type="EMBL" id="CP001814">
    <property type="protein sequence ID" value="ACZ88483.1"/>
    <property type="molecule type" value="Genomic_DNA"/>
</dbReference>
<dbReference type="OrthoDB" id="3769784at2"/>
<dbReference type="KEGG" id="sro:Sros_5735"/>
<evidence type="ECO:0000256" key="1">
    <source>
        <dbReference type="ARBA" id="ARBA00004651"/>
    </source>
</evidence>
<dbReference type="GO" id="GO:0005886">
    <property type="term" value="C:plasma membrane"/>
    <property type="evidence" value="ECO:0007669"/>
    <property type="project" value="UniProtKB-SubCell"/>
</dbReference>
<feature type="transmembrane region" description="Helical" evidence="7">
    <location>
        <begin position="54"/>
        <end position="77"/>
    </location>
</feature>
<keyword evidence="2" id="KW-1003">Cell membrane</keyword>
<dbReference type="AlphaFoldDB" id="D2ASG0"/>
<dbReference type="eggNOG" id="COG1295">
    <property type="taxonomic scope" value="Bacteria"/>
</dbReference>
<evidence type="ECO:0000256" key="6">
    <source>
        <dbReference type="SAM" id="MobiDB-lite"/>
    </source>
</evidence>
<dbReference type="Pfam" id="PF03631">
    <property type="entry name" value="Virul_fac_BrkB"/>
    <property type="match status" value="1"/>
</dbReference>
<feature type="transmembrane region" description="Helical" evidence="7">
    <location>
        <begin position="207"/>
        <end position="225"/>
    </location>
</feature>
<name>D2ASG0_STRRD</name>
<feature type="transmembrane region" description="Helical" evidence="7">
    <location>
        <begin position="237"/>
        <end position="260"/>
    </location>
</feature>
<accession>D2ASG0</accession>
<evidence type="ECO:0000313" key="8">
    <source>
        <dbReference type="EMBL" id="ACZ88483.1"/>
    </source>
</evidence>
<feature type="transmembrane region" description="Helical" evidence="7">
    <location>
        <begin position="280"/>
        <end position="299"/>
    </location>
</feature>
<organism evidence="8 9">
    <name type="scientific">Streptosporangium roseum (strain ATCC 12428 / DSM 43021 / JCM 3005 / KCTC 9067 / NCIMB 10171 / NRRL 2505 / NI 9100)</name>
    <dbReference type="NCBI Taxonomy" id="479432"/>
    <lineage>
        <taxon>Bacteria</taxon>
        <taxon>Bacillati</taxon>
        <taxon>Actinomycetota</taxon>
        <taxon>Actinomycetes</taxon>
        <taxon>Streptosporangiales</taxon>
        <taxon>Streptosporangiaceae</taxon>
        <taxon>Streptosporangium</taxon>
    </lineage>
</organism>
<evidence type="ECO:0000256" key="3">
    <source>
        <dbReference type="ARBA" id="ARBA00022692"/>
    </source>
</evidence>
<reference evidence="8 9" key="1">
    <citation type="journal article" date="2010" name="Stand. Genomic Sci.">
        <title>Complete genome sequence of Streptosporangium roseum type strain (NI 9100).</title>
        <authorList>
            <person name="Nolan M."/>
            <person name="Sikorski J."/>
            <person name="Jando M."/>
            <person name="Lucas S."/>
            <person name="Lapidus A."/>
            <person name="Glavina Del Rio T."/>
            <person name="Chen F."/>
            <person name="Tice H."/>
            <person name="Pitluck S."/>
            <person name="Cheng J.F."/>
            <person name="Chertkov O."/>
            <person name="Sims D."/>
            <person name="Meincke L."/>
            <person name="Brettin T."/>
            <person name="Han C."/>
            <person name="Detter J.C."/>
            <person name="Bruce D."/>
            <person name="Goodwin L."/>
            <person name="Land M."/>
            <person name="Hauser L."/>
            <person name="Chang Y.J."/>
            <person name="Jeffries C.D."/>
            <person name="Ivanova N."/>
            <person name="Mavromatis K."/>
            <person name="Mikhailova N."/>
            <person name="Chen A."/>
            <person name="Palaniappan K."/>
            <person name="Chain P."/>
            <person name="Rohde M."/>
            <person name="Goker M."/>
            <person name="Bristow J."/>
            <person name="Eisen J.A."/>
            <person name="Markowitz V."/>
            <person name="Hugenholtz P."/>
            <person name="Kyrpides N.C."/>
            <person name="Klenk H.P."/>
        </authorList>
    </citation>
    <scope>NUCLEOTIDE SEQUENCE [LARGE SCALE GENOMIC DNA]</scope>
    <source>
        <strain evidence="9">ATCC 12428 / DSM 43021 / JCM 3005 / NI 9100</strain>
    </source>
</reference>
<feature type="transmembrane region" description="Helical" evidence="7">
    <location>
        <begin position="120"/>
        <end position="140"/>
    </location>
</feature>
<evidence type="ECO:0000256" key="2">
    <source>
        <dbReference type="ARBA" id="ARBA00022475"/>
    </source>
</evidence>
<dbReference type="InterPro" id="IPR017039">
    <property type="entry name" value="Virul_fac_BrkB"/>
</dbReference>
<dbReference type="PANTHER" id="PTHR30213:SF0">
    <property type="entry name" value="UPF0761 MEMBRANE PROTEIN YIHY"/>
    <property type="match status" value="1"/>
</dbReference>
<dbReference type="HOGENOM" id="CLU_045539_3_1_11"/>
<keyword evidence="4 7" id="KW-1133">Transmembrane helix</keyword>
<keyword evidence="9" id="KW-1185">Reference proteome</keyword>
<feature type="region of interest" description="Disordered" evidence="6">
    <location>
        <begin position="349"/>
        <end position="379"/>
    </location>
</feature>
<keyword evidence="5 7" id="KW-0472">Membrane</keyword>
<feature type="transmembrane region" description="Helical" evidence="7">
    <location>
        <begin position="161"/>
        <end position="187"/>
    </location>
</feature>
<evidence type="ECO:0000256" key="5">
    <source>
        <dbReference type="ARBA" id="ARBA00023136"/>
    </source>
</evidence>
<dbReference type="PANTHER" id="PTHR30213">
    <property type="entry name" value="INNER MEMBRANE PROTEIN YHJD"/>
    <property type="match status" value="1"/>
</dbReference>
<gene>
    <name evidence="8" type="ordered locus">Sros_5735</name>
</gene>
<evidence type="ECO:0000313" key="9">
    <source>
        <dbReference type="Proteomes" id="UP000002029"/>
    </source>
</evidence>
<dbReference type="NCBIfam" id="TIGR00765">
    <property type="entry name" value="yihY_not_rbn"/>
    <property type="match status" value="1"/>
</dbReference>
<keyword evidence="3 7" id="KW-0812">Transmembrane</keyword>
<proteinExistence type="predicted"/>
<feature type="compositionally biased region" description="Basic and acidic residues" evidence="6">
    <location>
        <begin position="351"/>
        <end position="361"/>
    </location>
</feature>